<protein>
    <submittedName>
        <fullName evidence="1">Uncharacterized protein</fullName>
    </submittedName>
</protein>
<reference evidence="1 2" key="1">
    <citation type="journal article" date="2020" name="Mol. Biol. Evol.">
        <title>Distinct Expression and Methylation Patterns for Genes with Different Fates following a Single Whole-Genome Duplication in Flowering Plants.</title>
        <authorList>
            <person name="Shi T."/>
            <person name="Rahmani R.S."/>
            <person name="Gugger P.F."/>
            <person name="Wang M."/>
            <person name="Li H."/>
            <person name="Zhang Y."/>
            <person name="Li Z."/>
            <person name="Wang Q."/>
            <person name="Van de Peer Y."/>
            <person name="Marchal K."/>
            <person name="Chen J."/>
        </authorList>
    </citation>
    <scope>NUCLEOTIDE SEQUENCE [LARGE SCALE GENOMIC DNA]</scope>
    <source>
        <tissue evidence="1">Leaf</tissue>
    </source>
</reference>
<keyword evidence="2" id="KW-1185">Reference proteome</keyword>
<evidence type="ECO:0000313" key="1">
    <source>
        <dbReference type="EMBL" id="DAD30275.1"/>
    </source>
</evidence>
<dbReference type="EMBL" id="DUZY01000002">
    <property type="protein sequence ID" value="DAD30275.1"/>
    <property type="molecule type" value="Genomic_DNA"/>
</dbReference>
<organism evidence="1 2">
    <name type="scientific">Nelumbo nucifera</name>
    <name type="common">Sacred lotus</name>
    <dbReference type="NCBI Taxonomy" id="4432"/>
    <lineage>
        <taxon>Eukaryota</taxon>
        <taxon>Viridiplantae</taxon>
        <taxon>Streptophyta</taxon>
        <taxon>Embryophyta</taxon>
        <taxon>Tracheophyta</taxon>
        <taxon>Spermatophyta</taxon>
        <taxon>Magnoliopsida</taxon>
        <taxon>Proteales</taxon>
        <taxon>Nelumbonaceae</taxon>
        <taxon>Nelumbo</taxon>
    </lineage>
</organism>
<accession>A0A822YH06</accession>
<dbReference type="PANTHER" id="PTHR33491">
    <property type="entry name" value="OSJNBA0016N04.9 PROTEIN"/>
    <property type="match status" value="1"/>
</dbReference>
<dbReference type="AlphaFoldDB" id="A0A822YH06"/>
<gene>
    <name evidence="1" type="ORF">HUJ06_031743</name>
</gene>
<evidence type="ECO:0000313" key="2">
    <source>
        <dbReference type="Proteomes" id="UP000607653"/>
    </source>
</evidence>
<sequence>MFTVIGCDSQAYILYLNKTESIRWYAILQYGCQVICLGKEKTLSGNYSGMGFCQTTIPRELKSVKSVPRNLEILENSSWIQSMRYSFIADKEWYNFSV</sequence>
<name>A0A822YH06_NELNU</name>
<comment type="caution">
    <text evidence="1">The sequence shown here is derived from an EMBL/GenBank/DDBJ whole genome shotgun (WGS) entry which is preliminary data.</text>
</comment>
<dbReference type="Proteomes" id="UP000607653">
    <property type="component" value="Unassembled WGS sequence"/>
</dbReference>
<proteinExistence type="predicted"/>